<keyword evidence="5" id="KW-0131">Cell cycle</keyword>
<evidence type="ECO:0000313" key="9">
    <source>
        <dbReference type="Proteomes" id="UP001139887"/>
    </source>
</evidence>
<accession>A0A9W8I337</accession>
<keyword evidence="2" id="KW-0132">Cell division</keyword>
<reference evidence="8" key="1">
    <citation type="submission" date="2022-07" db="EMBL/GenBank/DDBJ databases">
        <title>Phylogenomic reconstructions and comparative analyses of Kickxellomycotina fungi.</title>
        <authorList>
            <person name="Reynolds N.K."/>
            <person name="Stajich J.E."/>
            <person name="Barry K."/>
            <person name="Grigoriev I.V."/>
            <person name="Crous P."/>
            <person name="Smith M.E."/>
        </authorList>
    </citation>
    <scope>NUCLEOTIDE SEQUENCE</scope>
    <source>
        <strain evidence="8">NRRL 1566</strain>
    </source>
</reference>
<dbReference type="InterPro" id="IPR024977">
    <property type="entry name" value="Apc4-like_WD40_dom"/>
</dbReference>
<keyword evidence="4" id="KW-0833">Ubl conjugation pathway</keyword>
<evidence type="ECO:0000259" key="6">
    <source>
        <dbReference type="Pfam" id="PF12894"/>
    </source>
</evidence>
<dbReference type="GO" id="GO:0031145">
    <property type="term" value="P:anaphase-promoting complex-dependent catabolic process"/>
    <property type="evidence" value="ECO:0007669"/>
    <property type="project" value="InterPro"/>
</dbReference>
<keyword evidence="9" id="KW-1185">Reference proteome</keyword>
<keyword evidence="3" id="KW-0498">Mitosis</keyword>
<dbReference type="PANTHER" id="PTHR13260:SF0">
    <property type="entry name" value="ANAPHASE-PROMOTING COMPLEX SUBUNIT 4"/>
    <property type="match status" value="1"/>
</dbReference>
<dbReference type="PANTHER" id="PTHR13260">
    <property type="entry name" value="ANAPHASE PROMOTING COMPLEX SUBUNIT 4 APC4"/>
    <property type="match status" value="1"/>
</dbReference>
<dbReference type="Pfam" id="PF12894">
    <property type="entry name" value="ANAPC4_WD40"/>
    <property type="match status" value="1"/>
</dbReference>
<organism evidence="8 9">
    <name type="scientific">Coemansia brasiliensis</name>
    <dbReference type="NCBI Taxonomy" id="2650707"/>
    <lineage>
        <taxon>Eukaryota</taxon>
        <taxon>Fungi</taxon>
        <taxon>Fungi incertae sedis</taxon>
        <taxon>Zoopagomycota</taxon>
        <taxon>Kickxellomycotina</taxon>
        <taxon>Kickxellomycetes</taxon>
        <taxon>Kickxellales</taxon>
        <taxon>Kickxellaceae</taxon>
        <taxon>Coemansia</taxon>
    </lineage>
</organism>
<comment type="caution">
    <text evidence="8">The sequence shown here is derived from an EMBL/GenBank/DDBJ whole genome shotgun (WGS) entry which is preliminary data.</text>
</comment>
<dbReference type="GO" id="GO:0070979">
    <property type="term" value="P:protein K11-linked ubiquitination"/>
    <property type="evidence" value="ECO:0007669"/>
    <property type="project" value="TreeGrafter"/>
</dbReference>
<gene>
    <name evidence="8" type="ORF">IWW36_004686</name>
</gene>
<dbReference type="SUPFAM" id="SSF82171">
    <property type="entry name" value="DPP6 N-terminal domain-like"/>
    <property type="match status" value="1"/>
</dbReference>
<evidence type="ECO:0000256" key="1">
    <source>
        <dbReference type="ARBA" id="ARBA00016067"/>
    </source>
</evidence>
<dbReference type="EMBL" id="JANBUW010000739">
    <property type="protein sequence ID" value="KAJ2845673.1"/>
    <property type="molecule type" value="Genomic_DNA"/>
</dbReference>
<dbReference type="Pfam" id="PF12896">
    <property type="entry name" value="ANAPC4"/>
    <property type="match status" value="1"/>
</dbReference>
<dbReference type="InterPro" id="IPR024790">
    <property type="entry name" value="APC4_long_dom"/>
</dbReference>
<evidence type="ECO:0000256" key="5">
    <source>
        <dbReference type="ARBA" id="ARBA00023306"/>
    </source>
</evidence>
<dbReference type="GO" id="GO:0051301">
    <property type="term" value="P:cell division"/>
    <property type="evidence" value="ECO:0007669"/>
    <property type="project" value="UniProtKB-KW"/>
</dbReference>
<evidence type="ECO:0000256" key="2">
    <source>
        <dbReference type="ARBA" id="ARBA00022618"/>
    </source>
</evidence>
<evidence type="ECO:0000256" key="4">
    <source>
        <dbReference type="ARBA" id="ARBA00022786"/>
    </source>
</evidence>
<dbReference type="GO" id="GO:0034399">
    <property type="term" value="C:nuclear periphery"/>
    <property type="evidence" value="ECO:0007669"/>
    <property type="project" value="TreeGrafter"/>
</dbReference>
<protein>
    <recommendedName>
        <fullName evidence="1">Anaphase-promoting complex subunit 4</fullName>
    </recommendedName>
</protein>
<dbReference type="OrthoDB" id="2110451at2759"/>
<dbReference type="GO" id="GO:0005680">
    <property type="term" value="C:anaphase-promoting complex"/>
    <property type="evidence" value="ECO:0007669"/>
    <property type="project" value="InterPro"/>
</dbReference>
<dbReference type="InterPro" id="IPR024789">
    <property type="entry name" value="APC4"/>
</dbReference>
<proteinExistence type="predicted"/>
<evidence type="ECO:0000259" key="7">
    <source>
        <dbReference type="Pfam" id="PF12896"/>
    </source>
</evidence>
<name>A0A9W8I337_9FUNG</name>
<evidence type="ECO:0000313" key="8">
    <source>
        <dbReference type="EMBL" id="KAJ2845673.1"/>
    </source>
</evidence>
<feature type="domain" description="Anaphase-promoting complex subunit 4-like WD40" evidence="6">
    <location>
        <begin position="45"/>
        <end position="145"/>
    </location>
</feature>
<dbReference type="Proteomes" id="UP001139887">
    <property type="component" value="Unassembled WGS sequence"/>
</dbReference>
<dbReference type="AlphaFoldDB" id="A0A9W8I337"/>
<sequence length="784" mass="87205">MKSLSILNSDTPYSLRGFQSLSDNKTLGIRTGSASTSAKNYVAPQWCPKTDVIAVPEGRALRLIRLSGGQTVWRRILGDEKSKLATLGNRQTDNVIRAIAWSPQGKTIAVLHADGLLVQREWTCGDIVHEVRLDIDDKVVAMEWVAGQVDYEDIKWNLPQLSPLDRGQPAPSTNNALFETLSAIVVVGASGAVWVSLGGIFTLPPARPSSQNWTCPTAINARVCRDRLFVYTVDQTAQAALYTVDIPLLTSSTKLISAFVPLSAHFSSLCVYVDHTLDMLVKEAFDRQQSASRSFLLHAFEQVLRDYGVDEVTSPESELCQYAVSRRPSEATSHFLLAKLKSTKLTQWESAGRLGAKALVRLIYQNALPAIERALLVASKLLELVPDLSAQTADDNATSSVQHNILRAITMMGWLYSRLNEYMEAILDEQRENQEFVDWALAHINDLHWQNNGSRRHGNEDGDDGLRPPMPTIDYKTLLRFFHKTFGHSSDVASDGQSNIQHILHVDDEHSHAQNAEFRRAYFDEVVRRANLDTLKVVARCNIPHDNAQDPFGFVFNSTELLEAVMPPDIRNLNAPTCVEAWKEAKSLISQALEWPSHVLRHSVQWNPEPVASTMLSKDMGEATLSDIHYISGNSQSTPDLVFTATTTNSSRYLILLLGSAKPQAARIELTVDVATVDGTRKNMPINVTWLTFFDDNMLGIAFTIDECAHPFLGTISYRSSPKYYNVSSDTQLLEIKHASASIPNTVIGNGNQGRRCIAVIEIRGKAWWPYDMDNEEDSSDSDE</sequence>
<feature type="domain" description="Anaphase-promoting complex subunit 4 long" evidence="7">
    <location>
        <begin position="242"/>
        <end position="445"/>
    </location>
</feature>
<evidence type="ECO:0000256" key="3">
    <source>
        <dbReference type="ARBA" id="ARBA00022776"/>
    </source>
</evidence>